<dbReference type="RefSeq" id="WP_160628525.1">
    <property type="nucleotide sequence ID" value="NZ_CP047593.1"/>
</dbReference>
<reference evidence="6 7" key="1">
    <citation type="submission" date="2020-01" db="EMBL/GenBank/DDBJ databases">
        <title>Ponticoccus aerotolerans gen. nov., sp. nov., an anaerobic bacterium and proposal of Ponticoccusceae fam. nov., Ponticoccusles ord. nov. and Ponticoccuse classis nov. in the phylum Kiritimatiellaeota.</title>
        <authorList>
            <person name="Zhou L.Y."/>
            <person name="Du Z.J."/>
        </authorList>
    </citation>
    <scope>NUCLEOTIDE SEQUENCE [LARGE SCALE GENOMIC DNA]</scope>
    <source>
        <strain evidence="6 7">S-5007</strain>
    </source>
</reference>
<dbReference type="Pfam" id="PF25944">
    <property type="entry name" value="Beta-barrel_RND"/>
    <property type="match status" value="1"/>
</dbReference>
<comment type="subcellular location">
    <subcellularLocation>
        <location evidence="1">Cell envelope</location>
    </subcellularLocation>
</comment>
<dbReference type="NCBIfam" id="TIGR01730">
    <property type="entry name" value="RND_mfp"/>
    <property type="match status" value="1"/>
</dbReference>
<dbReference type="GO" id="GO:0005886">
    <property type="term" value="C:plasma membrane"/>
    <property type="evidence" value="ECO:0007669"/>
    <property type="project" value="TreeGrafter"/>
</dbReference>
<gene>
    <name evidence="6" type="ORF">GT409_07725</name>
</gene>
<dbReference type="PANTHER" id="PTHR30158">
    <property type="entry name" value="ACRA/E-RELATED COMPONENT OF DRUG EFFLUX TRANSPORTER"/>
    <property type="match status" value="1"/>
</dbReference>
<evidence type="ECO:0000259" key="3">
    <source>
        <dbReference type="Pfam" id="PF25917"/>
    </source>
</evidence>
<organism evidence="6 7">
    <name type="scientific">Tichowtungia aerotolerans</name>
    <dbReference type="NCBI Taxonomy" id="2697043"/>
    <lineage>
        <taxon>Bacteria</taxon>
        <taxon>Pseudomonadati</taxon>
        <taxon>Kiritimatiellota</taxon>
        <taxon>Tichowtungiia</taxon>
        <taxon>Tichowtungiales</taxon>
        <taxon>Tichowtungiaceae</taxon>
        <taxon>Tichowtungia</taxon>
    </lineage>
</organism>
<evidence type="ECO:0000313" key="7">
    <source>
        <dbReference type="Proteomes" id="UP000464954"/>
    </source>
</evidence>
<evidence type="ECO:0000259" key="5">
    <source>
        <dbReference type="Pfam" id="PF25967"/>
    </source>
</evidence>
<comment type="similarity">
    <text evidence="2">Belongs to the membrane fusion protein (MFP) (TC 8.A.1) family.</text>
</comment>
<dbReference type="Pfam" id="PF25967">
    <property type="entry name" value="RND-MFP_C"/>
    <property type="match status" value="1"/>
</dbReference>
<dbReference type="InterPro" id="IPR058627">
    <property type="entry name" value="MdtA-like_C"/>
</dbReference>
<dbReference type="Pfam" id="PF25917">
    <property type="entry name" value="BSH_RND"/>
    <property type="match status" value="1"/>
</dbReference>
<protein>
    <submittedName>
        <fullName evidence="6">Efflux RND transporter periplasmic adaptor subunit</fullName>
    </submittedName>
</protein>
<dbReference type="Gene3D" id="1.10.287.470">
    <property type="entry name" value="Helix hairpin bin"/>
    <property type="match status" value="1"/>
</dbReference>
<name>A0A6P1M8F8_9BACT</name>
<evidence type="ECO:0000256" key="2">
    <source>
        <dbReference type="ARBA" id="ARBA00009477"/>
    </source>
</evidence>
<proteinExistence type="inferred from homology"/>
<feature type="domain" description="Multidrug resistance protein MdtA-like barrel-sandwich hybrid" evidence="3">
    <location>
        <begin position="73"/>
        <end position="192"/>
    </location>
</feature>
<dbReference type="SUPFAM" id="SSF111369">
    <property type="entry name" value="HlyD-like secretion proteins"/>
    <property type="match status" value="1"/>
</dbReference>
<feature type="domain" description="Multidrug resistance protein MdtA-like C-terminal permuted SH3" evidence="5">
    <location>
        <begin position="293"/>
        <end position="352"/>
    </location>
</feature>
<dbReference type="AlphaFoldDB" id="A0A6P1M8F8"/>
<dbReference type="InterPro" id="IPR058625">
    <property type="entry name" value="MdtA-like_BSH"/>
</dbReference>
<evidence type="ECO:0000256" key="1">
    <source>
        <dbReference type="ARBA" id="ARBA00004196"/>
    </source>
</evidence>
<dbReference type="GO" id="GO:0030313">
    <property type="term" value="C:cell envelope"/>
    <property type="evidence" value="ECO:0007669"/>
    <property type="project" value="UniProtKB-SubCell"/>
</dbReference>
<dbReference type="InterPro" id="IPR006143">
    <property type="entry name" value="RND_pump_MFP"/>
</dbReference>
<keyword evidence="7" id="KW-1185">Reference proteome</keyword>
<dbReference type="Gene3D" id="2.40.50.100">
    <property type="match status" value="1"/>
</dbReference>
<feature type="domain" description="Multidrug resistance protein MdtA-like beta-barrel" evidence="4">
    <location>
        <begin position="202"/>
        <end position="285"/>
    </location>
</feature>
<dbReference type="GO" id="GO:0022857">
    <property type="term" value="F:transmembrane transporter activity"/>
    <property type="evidence" value="ECO:0007669"/>
    <property type="project" value="InterPro"/>
</dbReference>
<dbReference type="EMBL" id="CP047593">
    <property type="protein sequence ID" value="QHI69343.1"/>
    <property type="molecule type" value="Genomic_DNA"/>
</dbReference>
<dbReference type="GO" id="GO:0046677">
    <property type="term" value="P:response to antibiotic"/>
    <property type="evidence" value="ECO:0007669"/>
    <property type="project" value="TreeGrafter"/>
</dbReference>
<evidence type="ECO:0000313" key="6">
    <source>
        <dbReference type="EMBL" id="QHI69343.1"/>
    </source>
</evidence>
<sequence>MNKKMIFAGVGVVLVAGAGGWFLRGMAGAKGPGMPGMGGMQMPPPAVNAMEIRPSFLRPAEEFIARVEPVQDVMIRSEISGMIETVHFSEGAQVREGDVLFTIDRRSYQAAADAAEADLLLARRLYERLQKADERSVSKSDLETAESDLLRAQAAFDAAQVDLERTEIKAPVSGRIGSALIKKGNYVTPASGDLARIVQIDPIRVTFSMTDREYLALRQRELAGDGRVRVAQVRLADGSTFDAVGRKDFDDNAINPATGTIAVRYLFENKDQLLLPGGFVTALIRNSDAAAGILIPQKAVLVDQQGAYVLTVDEAGSVGTARIAPGQQVGTGITVLSGLKEGDRIIVDGVQKAQPGATVSVTLLEDK</sequence>
<evidence type="ECO:0000259" key="4">
    <source>
        <dbReference type="Pfam" id="PF25944"/>
    </source>
</evidence>
<accession>A0A6P1M8F8</accession>
<dbReference type="Gene3D" id="2.40.420.20">
    <property type="match status" value="1"/>
</dbReference>
<dbReference type="Gene3D" id="2.40.30.170">
    <property type="match status" value="1"/>
</dbReference>
<dbReference type="KEGG" id="taer:GT409_07725"/>
<dbReference type="Proteomes" id="UP000464954">
    <property type="component" value="Chromosome"/>
</dbReference>
<dbReference type="InterPro" id="IPR058626">
    <property type="entry name" value="MdtA-like_b-barrel"/>
</dbReference>